<reference evidence="2 3" key="1">
    <citation type="submission" date="2021-01" db="EMBL/GenBank/DDBJ databases">
        <title>Chromosome-level genome assembly of a human fungal pathogen reveals clustering of transcriptionally co-regulated genes.</title>
        <authorList>
            <person name="Voorhies M."/>
            <person name="Cohen S."/>
            <person name="Shea T.P."/>
            <person name="Petrus S."/>
            <person name="Munoz J.F."/>
            <person name="Poplawski S."/>
            <person name="Goldman W.E."/>
            <person name="Michael T."/>
            <person name="Cuomo C.A."/>
            <person name="Sil A."/>
            <person name="Beyhan S."/>
        </authorList>
    </citation>
    <scope>NUCLEOTIDE SEQUENCE [LARGE SCALE GENOMIC DNA]</scope>
    <source>
        <strain evidence="2 3">G184AR</strain>
    </source>
</reference>
<sequence length="85" mass="9694">MPRKLLLCMSSSIYHCGYFHANGKGCRRYRRNQIMGNWPQGDVEVECGRQGGWGTANQRSNKTAISTKLSTEWTAREKRAGRESQ</sequence>
<comment type="caution">
    <text evidence="2">The sequence shown here is derived from an EMBL/GenBank/DDBJ whole genome shotgun (WGS) entry which is preliminary data.</text>
</comment>
<dbReference type="Proteomes" id="UP000670092">
    <property type="component" value="Unassembled WGS sequence"/>
</dbReference>
<gene>
    <name evidence="2" type="ORF">I7I52_10583</name>
</gene>
<evidence type="ECO:0000313" key="3">
    <source>
        <dbReference type="Proteomes" id="UP000670092"/>
    </source>
</evidence>
<dbReference type="VEuPathDB" id="FungiDB:I7I52_10583"/>
<accession>A0A8H7Z2R5</accession>
<feature type="compositionally biased region" description="Polar residues" evidence="1">
    <location>
        <begin position="56"/>
        <end position="73"/>
    </location>
</feature>
<proteinExistence type="predicted"/>
<evidence type="ECO:0000256" key="1">
    <source>
        <dbReference type="SAM" id="MobiDB-lite"/>
    </source>
</evidence>
<dbReference type="EMBL" id="JAEVHI010000002">
    <property type="protein sequence ID" value="KAG5300058.1"/>
    <property type="molecule type" value="Genomic_DNA"/>
</dbReference>
<evidence type="ECO:0000313" key="2">
    <source>
        <dbReference type="EMBL" id="KAG5300058.1"/>
    </source>
</evidence>
<feature type="region of interest" description="Disordered" evidence="1">
    <location>
        <begin position="56"/>
        <end position="85"/>
    </location>
</feature>
<protein>
    <submittedName>
        <fullName evidence="2">Uncharacterized protein</fullName>
    </submittedName>
</protein>
<dbReference type="AlphaFoldDB" id="A0A8H7Z2R5"/>
<organism evidence="2 3">
    <name type="scientific">Ajellomyces capsulatus</name>
    <name type="common">Darling's disease fungus</name>
    <name type="synonym">Histoplasma capsulatum</name>
    <dbReference type="NCBI Taxonomy" id="5037"/>
    <lineage>
        <taxon>Eukaryota</taxon>
        <taxon>Fungi</taxon>
        <taxon>Dikarya</taxon>
        <taxon>Ascomycota</taxon>
        <taxon>Pezizomycotina</taxon>
        <taxon>Eurotiomycetes</taxon>
        <taxon>Eurotiomycetidae</taxon>
        <taxon>Onygenales</taxon>
        <taxon>Ajellomycetaceae</taxon>
        <taxon>Histoplasma</taxon>
    </lineage>
</organism>
<feature type="compositionally biased region" description="Basic and acidic residues" evidence="1">
    <location>
        <begin position="74"/>
        <end position="85"/>
    </location>
</feature>
<name>A0A8H7Z2R5_AJECA</name>